<dbReference type="EMBL" id="JBFARM010000022">
    <property type="protein sequence ID" value="MEV4293018.1"/>
    <property type="molecule type" value="Genomic_DNA"/>
</dbReference>
<evidence type="ECO:0000313" key="2">
    <source>
        <dbReference type="Proteomes" id="UP001552427"/>
    </source>
</evidence>
<comment type="caution">
    <text evidence="1">The sequence shown here is derived from an EMBL/GenBank/DDBJ whole genome shotgun (WGS) entry which is preliminary data.</text>
</comment>
<sequence>MDFHLGSLLGPVPERVGRLVLLNGTPSSGKTTVAKALQEELAEPFFHCSLDELRGGYQGRHWLQDHGGVLFRRVLDGYLHLLRSLTLLGHDVISEAVITPQMLDHYLALFEGIPVLFVGIRCPLEEVERRERGRTDRMTSAPPLDEPVHAHGCYDLEVDTSVQGPAEVAELISAALANPPVVSAFEQLRGRGRSGGDWRTN</sequence>
<protein>
    <submittedName>
        <fullName evidence="1">AAA family ATPase</fullName>
    </submittedName>
</protein>
<dbReference type="RefSeq" id="WP_364464020.1">
    <property type="nucleotide sequence ID" value="NZ_JBFARM010000022.1"/>
</dbReference>
<organism evidence="1 2">
    <name type="scientific">Nonomuraea bangladeshensis</name>
    <dbReference type="NCBI Taxonomy" id="404385"/>
    <lineage>
        <taxon>Bacteria</taxon>
        <taxon>Bacillati</taxon>
        <taxon>Actinomycetota</taxon>
        <taxon>Actinomycetes</taxon>
        <taxon>Streptosporangiales</taxon>
        <taxon>Streptosporangiaceae</taxon>
        <taxon>Nonomuraea</taxon>
    </lineage>
</organism>
<dbReference type="Pfam" id="PF07931">
    <property type="entry name" value="CPT"/>
    <property type="match status" value="1"/>
</dbReference>
<dbReference type="InterPro" id="IPR012853">
    <property type="entry name" value="CPT"/>
</dbReference>
<reference evidence="1 2" key="1">
    <citation type="submission" date="2024-06" db="EMBL/GenBank/DDBJ databases">
        <title>The Natural Products Discovery Center: Release of the First 8490 Sequenced Strains for Exploring Actinobacteria Biosynthetic Diversity.</title>
        <authorList>
            <person name="Kalkreuter E."/>
            <person name="Kautsar S.A."/>
            <person name="Yang D."/>
            <person name="Bader C.D."/>
            <person name="Teijaro C.N."/>
            <person name="Fluegel L."/>
            <person name="Davis C.M."/>
            <person name="Simpson J.R."/>
            <person name="Lauterbach L."/>
            <person name="Steele A.D."/>
            <person name="Gui C."/>
            <person name="Meng S."/>
            <person name="Li G."/>
            <person name="Viehrig K."/>
            <person name="Ye F."/>
            <person name="Su P."/>
            <person name="Kiefer A.F."/>
            <person name="Nichols A."/>
            <person name="Cepeda A.J."/>
            <person name="Yan W."/>
            <person name="Fan B."/>
            <person name="Jiang Y."/>
            <person name="Adhikari A."/>
            <person name="Zheng C.-J."/>
            <person name="Schuster L."/>
            <person name="Cowan T.M."/>
            <person name="Smanski M.J."/>
            <person name="Chevrette M.G."/>
            <person name="De Carvalho L.P.S."/>
            <person name="Shen B."/>
        </authorList>
    </citation>
    <scope>NUCLEOTIDE SEQUENCE [LARGE SCALE GENOMIC DNA]</scope>
    <source>
        <strain evidence="1 2">NPDC049574</strain>
    </source>
</reference>
<dbReference type="InterPro" id="IPR027417">
    <property type="entry name" value="P-loop_NTPase"/>
</dbReference>
<dbReference type="PIRSF" id="PIRSF007531">
    <property type="entry name" value="CPT"/>
    <property type="match status" value="1"/>
</dbReference>
<accession>A0ABV3HKD9</accession>
<dbReference type="SUPFAM" id="SSF52540">
    <property type="entry name" value="P-loop containing nucleoside triphosphate hydrolases"/>
    <property type="match status" value="1"/>
</dbReference>
<dbReference type="Gene3D" id="3.40.50.300">
    <property type="entry name" value="P-loop containing nucleotide triphosphate hydrolases"/>
    <property type="match status" value="1"/>
</dbReference>
<gene>
    <name evidence="1" type="ORF">AB0K40_46565</name>
</gene>
<name>A0ABV3HKD9_9ACTN</name>
<evidence type="ECO:0000313" key="1">
    <source>
        <dbReference type="EMBL" id="MEV4293018.1"/>
    </source>
</evidence>
<dbReference type="Proteomes" id="UP001552427">
    <property type="component" value="Unassembled WGS sequence"/>
</dbReference>
<keyword evidence="2" id="KW-1185">Reference proteome</keyword>
<proteinExistence type="predicted"/>